<feature type="domain" description="Peptidase S9 prolyl oligopeptidase catalytic" evidence="1">
    <location>
        <begin position="99"/>
        <end position="247"/>
    </location>
</feature>
<dbReference type="AlphaFoldDB" id="A0A7Y9ICJ0"/>
<keyword evidence="2" id="KW-0378">Hydrolase</keyword>
<accession>A0A7Y9ICJ0</accession>
<name>A0A7Y9ICJ0_9ACTN</name>
<dbReference type="RefSeq" id="WP_179756359.1">
    <property type="nucleotide sequence ID" value="NZ_JACCBU010000001.1"/>
</dbReference>
<evidence type="ECO:0000313" key="2">
    <source>
        <dbReference type="EMBL" id="NYE74215.1"/>
    </source>
</evidence>
<keyword evidence="3" id="KW-1185">Reference proteome</keyword>
<evidence type="ECO:0000259" key="1">
    <source>
        <dbReference type="Pfam" id="PF00326"/>
    </source>
</evidence>
<evidence type="ECO:0000313" key="3">
    <source>
        <dbReference type="Proteomes" id="UP000569914"/>
    </source>
</evidence>
<dbReference type="SUPFAM" id="SSF53474">
    <property type="entry name" value="alpha/beta-Hydrolases"/>
    <property type="match status" value="1"/>
</dbReference>
<dbReference type="EMBL" id="JACCBU010000001">
    <property type="protein sequence ID" value="NYE74215.1"/>
    <property type="molecule type" value="Genomic_DNA"/>
</dbReference>
<reference evidence="2 3" key="1">
    <citation type="submission" date="2020-07" db="EMBL/GenBank/DDBJ databases">
        <title>Sequencing the genomes of 1000 actinobacteria strains.</title>
        <authorList>
            <person name="Klenk H.-P."/>
        </authorList>
    </citation>
    <scope>NUCLEOTIDE SEQUENCE [LARGE SCALE GENOMIC DNA]</scope>
    <source>
        <strain evidence="2 3">DSM 22083</strain>
    </source>
</reference>
<dbReference type="InterPro" id="IPR029058">
    <property type="entry name" value="AB_hydrolase_fold"/>
</dbReference>
<organism evidence="2 3">
    <name type="scientific">Microlunatus parietis</name>
    <dbReference type="NCBI Taxonomy" id="682979"/>
    <lineage>
        <taxon>Bacteria</taxon>
        <taxon>Bacillati</taxon>
        <taxon>Actinomycetota</taxon>
        <taxon>Actinomycetes</taxon>
        <taxon>Propionibacteriales</taxon>
        <taxon>Propionibacteriaceae</taxon>
        <taxon>Microlunatus</taxon>
    </lineage>
</organism>
<comment type="caution">
    <text evidence="2">The sequence shown here is derived from an EMBL/GenBank/DDBJ whole genome shotgun (WGS) entry which is preliminary data.</text>
</comment>
<gene>
    <name evidence="2" type="ORF">BKA15_005544</name>
</gene>
<dbReference type="GO" id="GO:0016787">
    <property type="term" value="F:hydrolase activity"/>
    <property type="evidence" value="ECO:0007669"/>
    <property type="project" value="UniProtKB-KW"/>
</dbReference>
<proteinExistence type="predicted"/>
<dbReference type="Pfam" id="PF00326">
    <property type="entry name" value="Peptidase_S9"/>
    <property type="match status" value="1"/>
</dbReference>
<dbReference type="InterPro" id="IPR001375">
    <property type="entry name" value="Peptidase_S9_cat"/>
</dbReference>
<protein>
    <submittedName>
        <fullName evidence="2">Dienelactone hydrolase</fullName>
    </submittedName>
</protein>
<dbReference type="Gene3D" id="3.40.50.1820">
    <property type="entry name" value="alpha/beta hydrolase"/>
    <property type="match status" value="1"/>
</dbReference>
<sequence length="276" mass="28706">MTNFAEREQYVGTAAGVPYLILPPASGRTEAPIVVGWHLFDAPRTESAFAAAMPLDGLDAWRIYLGLPLCGARKPAGGDEEVMRLGMEDAVRNLYGPVQDQAVAEFEPAVAAIKAEHGLTGDRLGLFGGSAGAAAALGVLAATRLPVAAAVVVSPLTQLRPLVAANGRLYGIVYPWDAGSEAIADKIDFVARAPELARAGAPLRLLVGELDDAEAIHVPAFAVRDALAGAGVEAEVTVVPNMPHMLVDPPGDEPAPQTDHAAAADRLAVEWFAGRL</sequence>
<dbReference type="Proteomes" id="UP000569914">
    <property type="component" value="Unassembled WGS sequence"/>
</dbReference>